<evidence type="ECO:0000313" key="2">
    <source>
        <dbReference type="EMBL" id="MDN7026243.1"/>
    </source>
</evidence>
<reference evidence="2" key="1">
    <citation type="submission" date="2019-05" db="EMBL/GenBank/DDBJ databases">
        <title>Methanoculleus sp. FWC-SCC1, a methanogenic archaeon isolated from deep marine cold seep.</title>
        <authorList>
            <person name="Chen Y.-W."/>
            <person name="Chen S.-C."/>
            <person name="Teng N.-H."/>
            <person name="Lai M.-C."/>
        </authorList>
    </citation>
    <scope>NUCLEOTIDE SEQUENCE</scope>
    <source>
        <strain evidence="2">FWC-SCC1</strain>
    </source>
</reference>
<gene>
    <name evidence="2" type="ORF">FGU65_15415</name>
</gene>
<dbReference type="EMBL" id="VCYH01000023">
    <property type="protein sequence ID" value="MDN7026243.1"/>
    <property type="molecule type" value="Genomic_DNA"/>
</dbReference>
<evidence type="ECO:0000256" key="1">
    <source>
        <dbReference type="SAM" id="MobiDB-lite"/>
    </source>
</evidence>
<evidence type="ECO:0000313" key="3">
    <source>
        <dbReference type="Proteomes" id="UP001168338"/>
    </source>
</evidence>
<accession>A0ABT8ME73</accession>
<keyword evidence="3" id="KW-1185">Reference proteome</keyword>
<feature type="compositionally biased region" description="Gly residues" evidence="1">
    <location>
        <begin position="282"/>
        <end position="297"/>
    </location>
</feature>
<sequence length="482" mass="49607">MQRTTPTLALLLALAILTVPAAAEDTIGLLPHAFFGTLLDADGTAPPVGTIVVASVRGTNAGSVTTATAGQYGDPAWDVADQLILQGPSLVTGDPVTFYIDGVRATETASFEAGGVTRLNLTATALLPKERPKESTTEPVSPKAGQNTTVTGTATGTSVTLTTTVDLTDETVSFTAFEVPPDDQQIPSSLAPVGRYAEITSTITNDQIESVTIRIYYTDAEVAAAGIDEAQIRVYWWNPAAGVWEQLPGGVDTVQNVAWGETDHFSTFALLSVTATPVTPTPGGGGGSSKGGGGAGPIGTPTQAPVPYEREGVVPTDSTGALTESIAITAADGIAMITVPMGVVALDSNGDPLTTISIDPLPIGEIPAAPAGATFAFMETAYDCRPDGATFSTAIPLRFTIAEEDWTAMVAADLTPIVRWWNRETGAWEEVPATVNQGTRTVTARITHFSVYALLFTEAAGAVPTTAATGVPTTAPAETGAE</sequence>
<comment type="caution">
    <text evidence="2">The sequence shown here is derived from an EMBL/GenBank/DDBJ whole genome shotgun (WGS) entry which is preliminary data.</text>
</comment>
<dbReference type="Proteomes" id="UP001168338">
    <property type="component" value="Unassembled WGS sequence"/>
</dbReference>
<name>A0ABT8ME73_9EURY</name>
<evidence type="ECO:0008006" key="4">
    <source>
        <dbReference type="Google" id="ProtNLM"/>
    </source>
</evidence>
<protein>
    <recommendedName>
        <fullName evidence="4">PGF-pre-PGF domain-containing protein</fullName>
    </recommendedName>
</protein>
<organism evidence="2 3">
    <name type="scientific">Methanoculleus frigidifontis</name>
    <dbReference type="NCBI Taxonomy" id="2584085"/>
    <lineage>
        <taxon>Archaea</taxon>
        <taxon>Methanobacteriati</taxon>
        <taxon>Methanobacteriota</taxon>
        <taxon>Stenosarchaea group</taxon>
        <taxon>Methanomicrobia</taxon>
        <taxon>Methanomicrobiales</taxon>
        <taxon>Methanomicrobiaceae</taxon>
        <taxon>Methanoculleus</taxon>
    </lineage>
</organism>
<feature type="non-terminal residue" evidence="2">
    <location>
        <position position="482"/>
    </location>
</feature>
<proteinExistence type="predicted"/>
<feature type="region of interest" description="Disordered" evidence="1">
    <location>
        <begin position="279"/>
        <end position="308"/>
    </location>
</feature>
<feature type="region of interest" description="Disordered" evidence="1">
    <location>
        <begin position="129"/>
        <end position="154"/>
    </location>
</feature>